<dbReference type="Proteomes" id="UP000697107">
    <property type="component" value="Unassembled WGS sequence"/>
</dbReference>
<dbReference type="EMBL" id="RCMK01000156">
    <property type="protein sequence ID" value="KAG2946518.1"/>
    <property type="molecule type" value="Genomic_DNA"/>
</dbReference>
<accession>A0A329SRJ8</accession>
<dbReference type="Proteomes" id="UP000736787">
    <property type="component" value="Unassembled WGS sequence"/>
</dbReference>
<evidence type="ECO:0000313" key="4">
    <source>
        <dbReference type="EMBL" id="KAG2988650.1"/>
    </source>
</evidence>
<organism evidence="6 7">
    <name type="scientific">Phytophthora cactorum</name>
    <dbReference type="NCBI Taxonomy" id="29920"/>
    <lineage>
        <taxon>Eukaryota</taxon>
        <taxon>Sar</taxon>
        <taxon>Stramenopiles</taxon>
        <taxon>Oomycota</taxon>
        <taxon>Peronosporomycetes</taxon>
        <taxon>Peronosporales</taxon>
        <taxon>Peronosporaceae</taxon>
        <taxon>Phytophthora</taxon>
    </lineage>
</organism>
<evidence type="ECO:0000313" key="7">
    <source>
        <dbReference type="Proteomes" id="UP000251314"/>
    </source>
</evidence>
<dbReference type="Proteomes" id="UP000774804">
    <property type="component" value="Unassembled WGS sequence"/>
</dbReference>
<dbReference type="PANTHER" id="PTHR33324">
    <property type="entry name" value="EXPRESSED PROTEIN"/>
    <property type="match status" value="1"/>
</dbReference>
<dbReference type="EMBL" id="RCMI01000650">
    <property type="protein sequence ID" value="KAG2902088.1"/>
    <property type="molecule type" value="Genomic_DNA"/>
</dbReference>
<evidence type="ECO:0000313" key="1">
    <source>
        <dbReference type="EMBL" id="KAG2860889.1"/>
    </source>
</evidence>
<reference evidence="6 7" key="1">
    <citation type="submission" date="2018-01" db="EMBL/GenBank/DDBJ databases">
        <title>Draft genome of the strawberry crown rot pathogen Phytophthora cactorum.</title>
        <authorList>
            <person name="Armitage A.D."/>
            <person name="Lysoe E."/>
            <person name="Nellist C.F."/>
            <person name="Harrison R.J."/>
            <person name="Brurberg M.B."/>
        </authorList>
    </citation>
    <scope>NUCLEOTIDE SEQUENCE [LARGE SCALE GENOMIC DNA]</scope>
    <source>
        <strain evidence="6 7">10300</strain>
    </source>
</reference>
<comment type="caution">
    <text evidence="6">The sequence shown here is derived from an EMBL/GenBank/DDBJ whole genome shotgun (WGS) entry which is preliminary data.</text>
</comment>
<protein>
    <submittedName>
        <fullName evidence="6">Uncharacterized protein</fullName>
    </submittedName>
</protein>
<dbReference type="Proteomes" id="UP000251314">
    <property type="component" value="Unassembled WGS sequence"/>
</dbReference>
<dbReference type="OrthoDB" id="96345at2759"/>
<evidence type="ECO:0000313" key="5">
    <source>
        <dbReference type="EMBL" id="KAG3223922.1"/>
    </source>
</evidence>
<dbReference type="EMBL" id="RCMG01000171">
    <property type="protein sequence ID" value="KAG2860889.1"/>
    <property type="molecule type" value="Genomic_DNA"/>
</dbReference>
<dbReference type="AlphaFoldDB" id="A0A329SRJ8"/>
<dbReference type="EMBL" id="RCMV01000129">
    <property type="protein sequence ID" value="KAG3223922.1"/>
    <property type="molecule type" value="Genomic_DNA"/>
</dbReference>
<dbReference type="EMBL" id="MJFZ01000069">
    <property type="protein sequence ID" value="RAW39320.1"/>
    <property type="molecule type" value="Genomic_DNA"/>
</dbReference>
<dbReference type="Proteomes" id="UP000735874">
    <property type="component" value="Unassembled WGS sequence"/>
</dbReference>
<proteinExistence type="predicted"/>
<dbReference type="Proteomes" id="UP000760860">
    <property type="component" value="Unassembled WGS sequence"/>
</dbReference>
<name>A0A329SRJ8_9STRA</name>
<dbReference type="EMBL" id="RCML01000148">
    <property type="protein sequence ID" value="KAG2988650.1"/>
    <property type="molecule type" value="Genomic_DNA"/>
</dbReference>
<evidence type="ECO:0000313" key="2">
    <source>
        <dbReference type="EMBL" id="KAG2902088.1"/>
    </source>
</evidence>
<dbReference type="VEuPathDB" id="FungiDB:PC110_g4460"/>
<dbReference type="PANTHER" id="PTHR33324:SF2">
    <property type="entry name" value="MYB_SANT-LIKE DNA-BINDING DOMAIN-CONTAINING PROTEIN"/>
    <property type="match status" value="1"/>
</dbReference>
<gene>
    <name evidence="6" type="ORF">PC110_g4460</name>
    <name evidence="1" type="ORF">PC113_g7667</name>
    <name evidence="2" type="ORF">PC115_g15705</name>
    <name evidence="3" type="ORF">PC117_g7574</name>
    <name evidence="4" type="ORF">PC118_g6580</name>
    <name evidence="5" type="ORF">PC129_g5421</name>
</gene>
<evidence type="ECO:0000313" key="6">
    <source>
        <dbReference type="EMBL" id="RAW39320.1"/>
    </source>
</evidence>
<evidence type="ECO:0000313" key="3">
    <source>
        <dbReference type="EMBL" id="KAG2946518.1"/>
    </source>
</evidence>
<sequence>MADLYWDEDGVNGRPSSMEILLQWLSDHVNAERWQESSSERDVVVNAIYDSLLARGIKHRSRGSVDVKVRELMHSFEKVEHWLQRKGIRYLDRNTRAECKVLKACPYYRELSSLLQSSRFVGVASSQSHSRDEVSARMVNNLEHSDDVAELDIGSDNGETTRVKLNDGKTGMHDADRRCLLEAETAVRHELFKIELQAKRDEAICVRVKSRKELLDLGVTSEEVDRLMPL</sequence>
<keyword evidence="7" id="KW-1185">Reference proteome</keyword>
<reference evidence="1" key="2">
    <citation type="submission" date="2018-10" db="EMBL/GenBank/DDBJ databases">
        <title>Effector identification in a new, highly contiguous assembly of the strawberry crown rot pathogen Phytophthora cactorum.</title>
        <authorList>
            <person name="Armitage A.D."/>
            <person name="Nellist C.F."/>
            <person name="Bates H."/>
            <person name="Vickerstaff R.J."/>
            <person name="Harrison R.J."/>
        </authorList>
    </citation>
    <scope>NUCLEOTIDE SEQUENCE</scope>
    <source>
        <strain evidence="1">15-7</strain>
        <strain evidence="2">4032</strain>
        <strain evidence="3">4040</strain>
        <strain evidence="4">P415</strain>
        <strain evidence="5">P421</strain>
    </source>
</reference>